<name>A0ABT3IYI7_9RHOB</name>
<dbReference type="Gene3D" id="3.40.50.1380">
    <property type="entry name" value="Methylglyoxal synthase-like domain"/>
    <property type="match status" value="1"/>
</dbReference>
<evidence type="ECO:0000313" key="11">
    <source>
        <dbReference type="Proteomes" id="UP001207582"/>
    </source>
</evidence>
<proteinExistence type="inferred from homology"/>
<comment type="catalytic activity">
    <reaction evidence="8">
        <text>IMP + H2O = 5-formamido-1-(5-phospho-D-ribosyl)imidazole-4-carboxamide</text>
        <dbReference type="Rhea" id="RHEA:18445"/>
        <dbReference type="ChEBI" id="CHEBI:15377"/>
        <dbReference type="ChEBI" id="CHEBI:58053"/>
        <dbReference type="ChEBI" id="CHEBI:58467"/>
        <dbReference type="EC" id="3.5.4.10"/>
    </reaction>
</comment>
<evidence type="ECO:0000256" key="1">
    <source>
        <dbReference type="ARBA" id="ARBA00004844"/>
    </source>
</evidence>
<dbReference type="Pfam" id="PF01808">
    <property type="entry name" value="AICARFT_IMPCHas"/>
    <property type="match status" value="1"/>
</dbReference>
<dbReference type="InterPro" id="IPR024051">
    <property type="entry name" value="AICAR_Tfase_dup_dom_sf"/>
</dbReference>
<dbReference type="NCBIfam" id="NF002049">
    <property type="entry name" value="PRK00881.1"/>
    <property type="match status" value="1"/>
</dbReference>
<comment type="domain">
    <text evidence="8">The IMP cyclohydrolase activity resides in the N-terminal region.</text>
</comment>
<dbReference type="InterPro" id="IPR016193">
    <property type="entry name" value="Cytidine_deaminase-like"/>
</dbReference>
<dbReference type="SUPFAM" id="SSF53927">
    <property type="entry name" value="Cytidine deaminase-like"/>
    <property type="match status" value="1"/>
</dbReference>
<reference evidence="10 11" key="1">
    <citation type="submission" date="2022-10" db="EMBL/GenBank/DDBJ databases">
        <title>Defluviimonas sp. CAU 1641 isolated from mud.</title>
        <authorList>
            <person name="Kim W."/>
        </authorList>
    </citation>
    <scope>NUCLEOTIDE SEQUENCE [LARGE SCALE GENOMIC DNA]</scope>
    <source>
        <strain evidence="10 11">CAU 1641</strain>
    </source>
</reference>
<dbReference type="SUPFAM" id="SSF52335">
    <property type="entry name" value="Methylglyoxal synthase-like"/>
    <property type="match status" value="1"/>
</dbReference>
<dbReference type="NCBIfam" id="TIGR00355">
    <property type="entry name" value="purH"/>
    <property type="match status" value="1"/>
</dbReference>
<comment type="similarity">
    <text evidence="3 8">Belongs to the PurH family.</text>
</comment>
<dbReference type="Proteomes" id="UP001207582">
    <property type="component" value="Unassembled WGS sequence"/>
</dbReference>
<evidence type="ECO:0000256" key="6">
    <source>
        <dbReference type="ARBA" id="ARBA00022801"/>
    </source>
</evidence>
<keyword evidence="11" id="KW-1185">Reference proteome</keyword>
<accession>A0ABT3IYI7</accession>
<dbReference type="PROSITE" id="PS51855">
    <property type="entry name" value="MGS"/>
    <property type="match status" value="1"/>
</dbReference>
<comment type="caution">
    <text evidence="10">The sequence shown here is derived from an EMBL/GenBank/DDBJ whole genome shotgun (WGS) entry which is preliminary data.</text>
</comment>
<dbReference type="InterPro" id="IPR036914">
    <property type="entry name" value="MGS-like_dom_sf"/>
</dbReference>
<keyword evidence="6 8" id="KW-0378">Hydrolase</keyword>
<dbReference type="PIRSF" id="PIRSF000414">
    <property type="entry name" value="AICARFT_IMPCHas"/>
    <property type="match status" value="1"/>
</dbReference>
<comment type="pathway">
    <text evidence="2 8">Purine metabolism; IMP biosynthesis via de novo pathway; 5-formamido-1-(5-phospho-D-ribosyl)imidazole-4-carboxamide from 5-amino-1-(5-phospho-D-ribosyl)imidazole-4-carboxamide (10-formyl THF route): step 1/1.</text>
</comment>
<dbReference type="GO" id="GO:0003937">
    <property type="term" value="F:IMP cyclohydrolase activity"/>
    <property type="evidence" value="ECO:0007669"/>
    <property type="project" value="UniProtKB-EC"/>
</dbReference>
<evidence type="ECO:0000256" key="3">
    <source>
        <dbReference type="ARBA" id="ARBA00007667"/>
    </source>
</evidence>
<dbReference type="Gene3D" id="3.40.140.20">
    <property type="match status" value="2"/>
</dbReference>
<dbReference type="EC" id="2.1.2.3" evidence="8"/>
<dbReference type="InterPro" id="IPR002695">
    <property type="entry name" value="PurH-like"/>
</dbReference>
<evidence type="ECO:0000259" key="9">
    <source>
        <dbReference type="PROSITE" id="PS51855"/>
    </source>
</evidence>
<evidence type="ECO:0000256" key="2">
    <source>
        <dbReference type="ARBA" id="ARBA00004954"/>
    </source>
</evidence>
<gene>
    <name evidence="8 10" type="primary">purH</name>
    <name evidence="10" type="ORF">OM960_02695</name>
</gene>
<dbReference type="InterPro" id="IPR011607">
    <property type="entry name" value="MGS-like_dom"/>
</dbReference>
<feature type="domain" description="MGS-like" evidence="9">
    <location>
        <begin position="6"/>
        <end position="153"/>
    </location>
</feature>
<keyword evidence="5 8" id="KW-0658">Purine biosynthesis</keyword>
<keyword evidence="7 8" id="KW-0511">Multifunctional enzyme</keyword>
<dbReference type="GO" id="GO:0004643">
    <property type="term" value="F:phosphoribosylaminoimidazolecarboxamide formyltransferase activity"/>
    <property type="evidence" value="ECO:0007669"/>
    <property type="project" value="UniProtKB-EC"/>
</dbReference>
<sequence length="533" mass="56029">MTAQTADLAPLARALISVSDKTGLLDFAKGLAERGVELLSTGGTASMLREAGLKVRDVAEVTGFPEMMDGRVKTLHPKVHGGLLALRDNADHVAAMETHGIEPIDLLVVNLYPFEATVAKGADYDTCIENIDIGGPAMIRAAAKNHAHVAVVVDPEDYAKVLGDMDQHEGRTCPRFRRKLAQRAYARTAAYDAAVSTWLAAAIGDAAPRRRAFAGTLAQTLRYGENPHQSAAFYTDGSTREGVATAAQHQGKSLSYNNINDTDAAFELVAEFDPAEAPACAIIKHANPCGVARGATLLEAYKAAYDCDRTSAFGGIVALNRPLDAATAEEICQIFTEVVIAPGADDAAKAVFAAKKNLRLLTTAGLPDPRSPGLAFRQVAGGFLVQDRDNGVITAADLKVVTRRAPTEAELKDLLFAWKVAKHVKSNAIVYVKAGATVGVGAGQMSRVDSTRIAARKSADMAEALGLAEPTVKGSVVASDAFFPFPDGLLTAAEAGATAVIQPGGSMRDDEVIAAADAAGLAMVFTGQRHFRH</sequence>
<dbReference type="SMART" id="SM00798">
    <property type="entry name" value="AICARFT_IMPCHas"/>
    <property type="match status" value="1"/>
</dbReference>
<evidence type="ECO:0000256" key="7">
    <source>
        <dbReference type="ARBA" id="ARBA00023268"/>
    </source>
</evidence>
<dbReference type="CDD" id="cd01421">
    <property type="entry name" value="IMPCH"/>
    <property type="match status" value="1"/>
</dbReference>
<evidence type="ECO:0000313" key="10">
    <source>
        <dbReference type="EMBL" id="MCW3780488.1"/>
    </source>
</evidence>
<organism evidence="10 11">
    <name type="scientific">Defluviimonas salinarum</name>
    <dbReference type="NCBI Taxonomy" id="2992147"/>
    <lineage>
        <taxon>Bacteria</taxon>
        <taxon>Pseudomonadati</taxon>
        <taxon>Pseudomonadota</taxon>
        <taxon>Alphaproteobacteria</taxon>
        <taxon>Rhodobacterales</taxon>
        <taxon>Paracoccaceae</taxon>
        <taxon>Albidovulum</taxon>
    </lineage>
</organism>
<dbReference type="HAMAP" id="MF_00139">
    <property type="entry name" value="PurH"/>
    <property type="match status" value="1"/>
</dbReference>
<evidence type="ECO:0000256" key="4">
    <source>
        <dbReference type="ARBA" id="ARBA00022679"/>
    </source>
</evidence>
<protein>
    <recommendedName>
        <fullName evidence="8">Bifunctional purine biosynthesis protein PurH</fullName>
    </recommendedName>
    <domain>
        <recommendedName>
            <fullName evidence="8">Phosphoribosylaminoimidazolecarboxamide formyltransferase</fullName>
            <ecNumber evidence="8">2.1.2.3</ecNumber>
        </recommendedName>
        <alternativeName>
            <fullName evidence="8">AICAR transformylase</fullName>
        </alternativeName>
    </domain>
    <domain>
        <recommendedName>
            <fullName evidence="8">IMP cyclohydrolase</fullName>
            <ecNumber evidence="8">3.5.4.10</ecNumber>
        </recommendedName>
        <alternativeName>
            <fullName evidence="8">ATIC</fullName>
        </alternativeName>
        <alternativeName>
            <fullName evidence="8">IMP synthase</fullName>
        </alternativeName>
        <alternativeName>
            <fullName evidence="8">Inosinicase</fullName>
        </alternativeName>
    </domain>
</protein>
<keyword evidence="4 8" id="KW-0808">Transferase</keyword>
<dbReference type="Pfam" id="PF02142">
    <property type="entry name" value="MGS"/>
    <property type="match status" value="1"/>
</dbReference>
<dbReference type="SMART" id="SM00851">
    <property type="entry name" value="MGS"/>
    <property type="match status" value="1"/>
</dbReference>
<evidence type="ECO:0000256" key="5">
    <source>
        <dbReference type="ARBA" id="ARBA00022755"/>
    </source>
</evidence>
<evidence type="ECO:0000256" key="8">
    <source>
        <dbReference type="HAMAP-Rule" id="MF_00139"/>
    </source>
</evidence>
<dbReference type="RefSeq" id="WP_264771009.1">
    <property type="nucleotide sequence ID" value="NZ_JAPDOG010000002.1"/>
</dbReference>
<dbReference type="PANTHER" id="PTHR11692">
    <property type="entry name" value="BIFUNCTIONAL PURINE BIOSYNTHESIS PROTEIN PURH"/>
    <property type="match status" value="1"/>
</dbReference>
<comment type="pathway">
    <text evidence="1 8">Purine metabolism; IMP biosynthesis via de novo pathway; IMP from 5-formamido-1-(5-phospho-D-ribosyl)imidazole-4-carboxamide: step 1/1.</text>
</comment>
<dbReference type="PANTHER" id="PTHR11692:SF0">
    <property type="entry name" value="BIFUNCTIONAL PURINE BIOSYNTHESIS PROTEIN ATIC"/>
    <property type="match status" value="1"/>
</dbReference>
<dbReference type="EMBL" id="JAPDOG010000002">
    <property type="protein sequence ID" value="MCW3780488.1"/>
    <property type="molecule type" value="Genomic_DNA"/>
</dbReference>
<dbReference type="EC" id="3.5.4.10" evidence="8"/>
<comment type="catalytic activity">
    <reaction evidence="8">
        <text>(6R)-10-formyltetrahydrofolate + 5-amino-1-(5-phospho-beta-D-ribosyl)imidazole-4-carboxamide = 5-formamido-1-(5-phospho-D-ribosyl)imidazole-4-carboxamide + (6S)-5,6,7,8-tetrahydrofolate</text>
        <dbReference type="Rhea" id="RHEA:22192"/>
        <dbReference type="ChEBI" id="CHEBI:57453"/>
        <dbReference type="ChEBI" id="CHEBI:58467"/>
        <dbReference type="ChEBI" id="CHEBI:58475"/>
        <dbReference type="ChEBI" id="CHEBI:195366"/>
        <dbReference type="EC" id="2.1.2.3"/>
    </reaction>
</comment>